<feature type="compositionally biased region" description="Basic and acidic residues" evidence="1">
    <location>
        <begin position="191"/>
        <end position="201"/>
    </location>
</feature>
<accession>A0A420IJE2</accession>
<evidence type="ECO:0000313" key="2">
    <source>
        <dbReference type="EMBL" id="RKF74684.1"/>
    </source>
</evidence>
<feature type="region of interest" description="Disordered" evidence="1">
    <location>
        <begin position="1"/>
        <end position="27"/>
    </location>
</feature>
<feature type="compositionally biased region" description="Basic and acidic residues" evidence="1">
    <location>
        <begin position="1"/>
        <end position="13"/>
    </location>
</feature>
<protein>
    <submittedName>
        <fullName evidence="2">Uncharacterized protein</fullName>
    </submittedName>
</protein>
<comment type="caution">
    <text evidence="2">The sequence shown here is derived from an EMBL/GenBank/DDBJ whole genome shotgun (WGS) entry which is preliminary data.</text>
</comment>
<sequence>MKSYKKESPKIIESDCLGNKQESHRSGQKFLHLSPTTVQLEKRTQKICSRSKNLQLNAAPITVKTRKPESSLSLKANLTLLDSNSISNEEMNSSKEISKLLISILDTDTRKHQNKEIPLFDPVRAALTWKDEEITGYKMNDPEDDGEGINGIGFRPTPKEALIRAQKREKQLAAYKDQEAKHARNLRRERRNLDSMMKRSNEGQQTIKKVRFKEAEIINLSS</sequence>
<dbReference type="AlphaFoldDB" id="A0A420IJE2"/>
<dbReference type="OrthoDB" id="5391950at2759"/>
<evidence type="ECO:0000256" key="1">
    <source>
        <dbReference type="SAM" id="MobiDB-lite"/>
    </source>
</evidence>
<feature type="region of interest" description="Disordered" evidence="1">
    <location>
        <begin position="174"/>
        <end position="206"/>
    </location>
</feature>
<evidence type="ECO:0000313" key="3">
    <source>
        <dbReference type="Proteomes" id="UP000285405"/>
    </source>
</evidence>
<dbReference type="Proteomes" id="UP000285405">
    <property type="component" value="Unassembled WGS sequence"/>
</dbReference>
<name>A0A420IJE2_9PEZI</name>
<organism evidence="2 3">
    <name type="scientific">Golovinomyces cichoracearum</name>
    <dbReference type="NCBI Taxonomy" id="62708"/>
    <lineage>
        <taxon>Eukaryota</taxon>
        <taxon>Fungi</taxon>
        <taxon>Dikarya</taxon>
        <taxon>Ascomycota</taxon>
        <taxon>Pezizomycotina</taxon>
        <taxon>Leotiomycetes</taxon>
        <taxon>Erysiphales</taxon>
        <taxon>Erysiphaceae</taxon>
        <taxon>Golovinomyces</taxon>
    </lineage>
</organism>
<reference evidence="2 3" key="1">
    <citation type="journal article" date="2018" name="BMC Genomics">
        <title>Comparative genome analyses reveal sequence features reflecting distinct modes of host-adaptation between dicot and monocot powdery mildew.</title>
        <authorList>
            <person name="Wu Y."/>
            <person name="Ma X."/>
            <person name="Pan Z."/>
            <person name="Kale S.D."/>
            <person name="Song Y."/>
            <person name="King H."/>
            <person name="Zhang Q."/>
            <person name="Presley C."/>
            <person name="Deng X."/>
            <person name="Wei C.I."/>
            <person name="Xiao S."/>
        </authorList>
    </citation>
    <scope>NUCLEOTIDE SEQUENCE [LARGE SCALE GENOMIC DNA]</scope>
    <source>
        <strain evidence="2">UCSC1</strain>
    </source>
</reference>
<dbReference type="EMBL" id="MCBR01008348">
    <property type="protein sequence ID" value="RKF74684.1"/>
    <property type="molecule type" value="Genomic_DNA"/>
</dbReference>
<gene>
    <name evidence="2" type="ORF">GcC1_083009</name>
</gene>
<proteinExistence type="predicted"/>